<dbReference type="GO" id="GO:0070475">
    <property type="term" value="P:rRNA base methylation"/>
    <property type="evidence" value="ECO:0007669"/>
    <property type="project" value="TreeGrafter"/>
</dbReference>
<dbReference type="Pfam" id="PF05958">
    <property type="entry name" value="tRNA_U5-meth_tr"/>
    <property type="match status" value="1"/>
</dbReference>
<feature type="active site" evidence="5">
    <location>
        <position position="428"/>
    </location>
</feature>
<dbReference type="EMBL" id="QLLO01000003">
    <property type="protein sequence ID" value="RAJ16335.1"/>
    <property type="molecule type" value="Genomic_DNA"/>
</dbReference>
<dbReference type="InterPro" id="IPR012340">
    <property type="entry name" value="NA-bd_OB-fold"/>
</dbReference>
<evidence type="ECO:0000256" key="1">
    <source>
        <dbReference type="ARBA" id="ARBA00022603"/>
    </source>
</evidence>
<dbReference type="NCBIfam" id="TIGR00479">
    <property type="entry name" value="rumA"/>
    <property type="match status" value="1"/>
</dbReference>
<evidence type="ECO:0000256" key="2">
    <source>
        <dbReference type="ARBA" id="ARBA00022679"/>
    </source>
</evidence>
<keyword evidence="3 4" id="KW-0949">S-adenosyl-L-methionine</keyword>
<gene>
    <name evidence="7" type="ORF">LY08_01194</name>
</gene>
<dbReference type="CDD" id="cd02440">
    <property type="entry name" value="AdoMet_MTases"/>
    <property type="match status" value="1"/>
</dbReference>
<dbReference type="InterPro" id="IPR002792">
    <property type="entry name" value="TRAM_dom"/>
</dbReference>
<evidence type="ECO:0000313" key="8">
    <source>
        <dbReference type="Proteomes" id="UP000248703"/>
    </source>
</evidence>
<keyword evidence="2 4" id="KW-0808">Transferase</keyword>
<dbReference type="Gene3D" id="3.40.50.150">
    <property type="entry name" value="Vaccinia Virus protein VP39"/>
    <property type="match status" value="1"/>
</dbReference>
<dbReference type="PANTHER" id="PTHR11061:SF30">
    <property type="entry name" value="TRNA (URACIL(54)-C(5))-METHYLTRANSFERASE"/>
    <property type="match status" value="1"/>
</dbReference>
<dbReference type="SUPFAM" id="SSF53335">
    <property type="entry name" value="S-adenosyl-L-methionine-dependent methyltransferases"/>
    <property type="match status" value="1"/>
</dbReference>
<dbReference type="InterPro" id="IPR010280">
    <property type="entry name" value="U5_MeTrfase_fam"/>
</dbReference>
<dbReference type="PANTHER" id="PTHR11061">
    <property type="entry name" value="RNA M5U METHYLTRANSFERASE"/>
    <property type="match status" value="1"/>
</dbReference>
<evidence type="ECO:0000313" key="7">
    <source>
        <dbReference type="EMBL" id="RAJ16335.1"/>
    </source>
</evidence>
<dbReference type="GO" id="GO:0070041">
    <property type="term" value="F:rRNA (uridine-C5-)-methyltransferase activity"/>
    <property type="evidence" value="ECO:0007669"/>
    <property type="project" value="TreeGrafter"/>
</dbReference>
<dbReference type="OrthoDB" id="9804590at2"/>
<feature type="binding site" evidence="4">
    <location>
        <position position="401"/>
    </location>
    <ligand>
        <name>S-adenosyl-L-methionine</name>
        <dbReference type="ChEBI" id="CHEBI:59789"/>
    </ligand>
</feature>
<dbReference type="Gene3D" id="2.40.50.140">
    <property type="entry name" value="Nucleic acid-binding proteins"/>
    <property type="match status" value="1"/>
</dbReference>
<dbReference type="InterPro" id="IPR029063">
    <property type="entry name" value="SAM-dependent_MTases_sf"/>
</dbReference>
<dbReference type="PROSITE" id="PS51687">
    <property type="entry name" value="SAM_MT_RNA_M5U"/>
    <property type="match status" value="1"/>
</dbReference>
<dbReference type="PROSITE" id="PS01230">
    <property type="entry name" value="TRMA_1"/>
    <property type="match status" value="1"/>
</dbReference>
<keyword evidence="8" id="KW-1185">Reference proteome</keyword>
<dbReference type="InterPro" id="IPR030390">
    <property type="entry name" value="MeTrfase_TrmA_AS"/>
</dbReference>
<sequence length="470" mass="53750">MARKNTKKQVFTHVEVIDAAAKGKTVAKAPDGRVIFLPNAVPGDVVDVQTFKKRKAYFEGKATVFHKLSDKRTQPACEHFGVCGGCKWQDMGYQHQLYYKQKEVVNNLTRIGHLEVPEITPILGSAEQYFYRNKMEFSFSDSRWLTLEEIQSDKDLGDKNALGFHIPGMWDKILDIKKCHLQADPSNAIRNAVKDFAVKHNLEFFNTRHQTGLLRTMMIRTSSTGDIMVVIQFFKDDKEKRELLLDYVAETFPEITSLQYIINQKANDTIYDQEVICYKGEDHIFEEMEGLKFKINAKSFYQTNSAQAYELYKLTREFADLKGDELVYDLYTGTGTIAQFVSKKAKKVVGVEAVPDAISAAKENAERNNITNCEFFVGDMKNVFNQEFINTHGQPDVIITDPPRDGMHKDVVKQILNIAPEKVVYVSCNSATQARDLALMKEQYKITKVQPVDMFPQTHHVENIVLLEKR</sequence>
<dbReference type="RefSeq" id="WP_111659526.1">
    <property type="nucleotide sequence ID" value="NZ_QLLO01000003.1"/>
</dbReference>
<feature type="binding site" evidence="4">
    <location>
        <position position="302"/>
    </location>
    <ligand>
        <name>S-adenosyl-L-methionine</name>
        <dbReference type="ChEBI" id="CHEBI:59789"/>
    </ligand>
</feature>
<comment type="caution">
    <text evidence="7">The sequence shown here is derived from an EMBL/GenBank/DDBJ whole genome shotgun (WGS) entry which is preliminary data.</text>
</comment>
<evidence type="ECO:0000259" key="6">
    <source>
        <dbReference type="PROSITE" id="PS50926"/>
    </source>
</evidence>
<accession>A0A327RJK6</accession>
<feature type="active site" description="Nucleophile" evidence="4">
    <location>
        <position position="428"/>
    </location>
</feature>
<dbReference type="Proteomes" id="UP000248703">
    <property type="component" value="Unassembled WGS sequence"/>
</dbReference>
<dbReference type="SUPFAM" id="SSF50249">
    <property type="entry name" value="Nucleic acid-binding proteins"/>
    <property type="match status" value="1"/>
</dbReference>
<reference evidence="7 8" key="1">
    <citation type="submission" date="2018-06" db="EMBL/GenBank/DDBJ databases">
        <title>Genomic Encyclopedia of Archaeal and Bacterial Type Strains, Phase II (KMG-II): from individual species to whole genera.</title>
        <authorList>
            <person name="Goeker M."/>
        </authorList>
    </citation>
    <scope>NUCLEOTIDE SEQUENCE [LARGE SCALE GENOMIC DNA]</scope>
    <source>
        <strain evidence="7 8">DSM 24464</strain>
    </source>
</reference>
<dbReference type="PROSITE" id="PS50926">
    <property type="entry name" value="TRAM"/>
    <property type="match status" value="1"/>
</dbReference>
<name>A0A327RJK6_9FLAO</name>
<dbReference type="FunFam" id="3.40.50.150:FF:000009">
    <property type="entry name" value="23S rRNA (Uracil(1939)-C(5))-methyltransferase RlmD"/>
    <property type="match status" value="1"/>
</dbReference>
<feature type="domain" description="TRAM" evidence="6">
    <location>
        <begin position="4"/>
        <end position="64"/>
    </location>
</feature>
<comment type="similarity">
    <text evidence="4">Belongs to the class I-like SAM-binding methyltransferase superfamily. RNA M5U methyltransferase family.</text>
</comment>
<feature type="binding site" evidence="4">
    <location>
        <position position="352"/>
    </location>
    <ligand>
        <name>S-adenosyl-L-methionine</name>
        <dbReference type="ChEBI" id="CHEBI:59789"/>
    </ligand>
</feature>
<keyword evidence="1 4" id="KW-0489">Methyltransferase</keyword>
<dbReference type="InterPro" id="IPR030391">
    <property type="entry name" value="MeTrfase_TrmA_CS"/>
</dbReference>
<feature type="binding site" evidence="4">
    <location>
        <position position="331"/>
    </location>
    <ligand>
        <name>S-adenosyl-L-methionine</name>
        <dbReference type="ChEBI" id="CHEBI:59789"/>
    </ligand>
</feature>
<organism evidence="7 8">
    <name type="scientific">Olleya aquimaris</name>
    <dbReference type="NCBI Taxonomy" id="639310"/>
    <lineage>
        <taxon>Bacteria</taxon>
        <taxon>Pseudomonadati</taxon>
        <taxon>Bacteroidota</taxon>
        <taxon>Flavobacteriia</taxon>
        <taxon>Flavobacteriales</taxon>
        <taxon>Flavobacteriaceae</taxon>
    </lineage>
</organism>
<evidence type="ECO:0000256" key="3">
    <source>
        <dbReference type="ARBA" id="ARBA00022691"/>
    </source>
</evidence>
<evidence type="ECO:0000256" key="5">
    <source>
        <dbReference type="PROSITE-ProRule" id="PRU10015"/>
    </source>
</evidence>
<dbReference type="Gene3D" id="2.40.50.1070">
    <property type="match status" value="1"/>
</dbReference>
<dbReference type="PROSITE" id="PS01231">
    <property type="entry name" value="TRMA_2"/>
    <property type="match status" value="1"/>
</dbReference>
<proteinExistence type="inferred from homology"/>
<evidence type="ECO:0000256" key="4">
    <source>
        <dbReference type="PROSITE-ProRule" id="PRU01024"/>
    </source>
</evidence>
<dbReference type="AlphaFoldDB" id="A0A327RJK6"/>
<protein>
    <submittedName>
        <fullName evidence="7">23S rRNA (Uracil1939-C5)-methyltransferase</fullName>
    </submittedName>
</protein>